<dbReference type="InterPro" id="IPR036938">
    <property type="entry name" value="PAP2/HPO_sf"/>
</dbReference>
<sequence length="262" mass="28149">MGLLAVVVEVVTAVGLLLATTAAVVVGPDRLRQLRRSLRDRVRAALGPIVALAVVLAINAVVRDVGLELSWLVGVNVTAAIYAVEGEFVAWLQSLGTPAVTTVLGYVYVYGYAFLVTFPLVAYLALEDQRYLRATATAYVVNYGIGLICYVLFIAYGPRNYMPDMVQSLLYDALPRFQLLTSEINTNTNVFPSLHTSLSATVALLAVRTRDIYPRWLPVASVLAVLVALATMYLGIHWATDVVAGLVLAAGAVAVASRVHSI</sequence>
<name>A0A1I6L812_9EURY</name>
<dbReference type="InterPro" id="IPR026841">
    <property type="entry name" value="Aur1/Ipt1"/>
</dbReference>
<dbReference type="SMART" id="SM00014">
    <property type="entry name" value="acidPPc"/>
    <property type="match status" value="1"/>
</dbReference>
<protein>
    <submittedName>
        <fullName evidence="7">PAP2 superfamily protein</fullName>
    </submittedName>
</protein>
<accession>A0A1I6L812</accession>
<comment type="subcellular location">
    <subcellularLocation>
        <location evidence="1">Membrane</location>
        <topology evidence="1">Multi-pass membrane protein</topology>
    </subcellularLocation>
</comment>
<feature type="transmembrane region" description="Helical" evidence="5">
    <location>
        <begin position="138"/>
        <end position="156"/>
    </location>
</feature>
<keyword evidence="8" id="KW-1185">Reference proteome</keyword>
<feature type="domain" description="Phosphatidic acid phosphatase type 2/haloperoxidase" evidence="6">
    <location>
        <begin position="131"/>
        <end position="257"/>
    </location>
</feature>
<dbReference type="OrthoDB" id="329477at2157"/>
<evidence type="ECO:0000256" key="3">
    <source>
        <dbReference type="ARBA" id="ARBA00022989"/>
    </source>
</evidence>
<dbReference type="RefSeq" id="WP_089816611.1">
    <property type="nucleotide sequence ID" value="NZ_FOZK01000002.1"/>
</dbReference>
<dbReference type="PANTHER" id="PTHR31310">
    <property type="match status" value="1"/>
</dbReference>
<keyword evidence="2 5" id="KW-0812">Transmembrane</keyword>
<organism evidence="7 8">
    <name type="scientific">Halomicrobium zhouii</name>
    <dbReference type="NCBI Taxonomy" id="767519"/>
    <lineage>
        <taxon>Archaea</taxon>
        <taxon>Methanobacteriati</taxon>
        <taxon>Methanobacteriota</taxon>
        <taxon>Stenosarchaea group</taxon>
        <taxon>Halobacteria</taxon>
        <taxon>Halobacteriales</taxon>
        <taxon>Haloarculaceae</taxon>
        <taxon>Halomicrobium</taxon>
    </lineage>
</organism>
<feature type="transmembrane region" description="Helical" evidence="5">
    <location>
        <begin position="103"/>
        <end position="126"/>
    </location>
</feature>
<evidence type="ECO:0000256" key="2">
    <source>
        <dbReference type="ARBA" id="ARBA00022692"/>
    </source>
</evidence>
<gene>
    <name evidence="7" type="ORF">SAMN05216559_2235</name>
</gene>
<dbReference type="Gene3D" id="1.20.144.10">
    <property type="entry name" value="Phosphatidic acid phosphatase type 2/haloperoxidase"/>
    <property type="match status" value="1"/>
</dbReference>
<dbReference type="Proteomes" id="UP000199062">
    <property type="component" value="Unassembled WGS sequence"/>
</dbReference>
<evidence type="ECO:0000256" key="5">
    <source>
        <dbReference type="SAM" id="Phobius"/>
    </source>
</evidence>
<feature type="transmembrane region" description="Helical" evidence="5">
    <location>
        <begin position="216"/>
        <end position="236"/>
    </location>
</feature>
<keyword evidence="4 5" id="KW-0472">Membrane</keyword>
<dbReference type="Pfam" id="PF14378">
    <property type="entry name" value="PAP2_3"/>
    <property type="match status" value="1"/>
</dbReference>
<evidence type="ECO:0000259" key="6">
    <source>
        <dbReference type="SMART" id="SM00014"/>
    </source>
</evidence>
<dbReference type="GO" id="GO:0016020">
    <property type="term" value="C:membrane"/>
    <property type="evidence" value="ECO:0007669"/>
    <property type="project" value="UniProtKB-SubCell"/>
</dbReference>
<keyword evidence="3 5" id="KW-1133">Transmembrane helix</keyword>
<dbReference type="PANTHER" id="PTHR31310:SF7">
    <property type="entry name" value="PA-PHOSPHATASE RELATED-FAMILY PROTEIN DDB_G0268928"/>
    <property type="match status" value="1"/>
</dbReference>
<evidence type="ECO:0000313" key="8">
    <source>
        <dbReference type="Proteomes" id="UP000199062"/>
    </source>
</evidence>
<dbReference type="InterPro" id="IPR000326">
    <property type="entry name" value="PAP2/HPO"/>
</dbReference>
<dbReference type="AlphaFoldDB" id="A0A1I6L812"/>
<feature type="transmembrane region" description="Helical" evidence="5">
    <location>
        <begin position="69"/>
        <end position="91"/>
    </location>
</feature>
<evidence type="ECO:0000256" key="4">
    <source>
        <dbReference type="ARBA" id="ARBA00023136"/>
    </source>
</evidence>
<dbReference type="InterPro" id="IPR052185">
    <property type="entry name" value="IPC_Synthase-Related"/>
</dbReference>
<reference evidence="7 8" key="1">
    <citation type="submission" date="2016-10" db="EMBL/GenBank/DDBJ databases">
        <authorList>
            <person name="de Groot N.N."/>
        </authorList>
    </citation>
    <scope>NUCLEOTIDE SEQUENCE [LARGE SCALE GENOMIC DNA]</scope>
    <source>
        <strain evidence="7 8">CGMCC 1.10457</strain>
    </source>
</reference>
<dbReference type="SUPFAM" id="SSF48317">
    <property type="entry name" value="Acid phosphatase/Vanadium-dependent haloperoxidase"/>
    <property type="match status" value="1"/>
</dbReference>
<feature type="transmembrane region" description="Helical" evidence="5">
    <location>
        <begin position="42"/>
        <end position="62"/>
    </location>
</feature>
<dbReference type="STRING" id="767519.SAMN05216559_2235"/>
<evidence type="ECO:0000313" key="7">
    <source>
        <dbReference type="EMBL" id="SFR99616.1"/>
    </source>
</evidence>
<proteinExistence type="predicted"/>
<evidence type="ECO:0000256" key="1">
    <source>
        <dbReference type="ARBA" id="ARBA00004141"/>
    </source>
</evidence>
<dbReference type="EMBL" id="FOZK01000002">
    <property type="protein sequence ID" value="SFR99616.1"/>
    <property type="molecule type" value="Genomic_DNA"/>
</dbReference>
<feature type="transmembrane region" description="Helical" evidence="5">
    <location>
        <begin position="242"/>
        <end position="259"/>
    </location>
</feature>